<evidence type="ECO:0000256" key="2">
    <source>
        <dbReference type="ARBA" id="ARBA00007131"/>
    </source>
</evidence>
<dbReference type="InterPro" id="IPR049557">
    <property type="entry name" value="Transketolase_CS"/>
</dbReference>
<dbReference type="PROSITE" id="PS00801">
    <property type="entry name" value="TRANSKETOLASE_1"/>
    <property type="match status" value="1"/>
</dbReference>
<feature type="domain" description="Transketolase N-terminal" evidence="6">
    <location>
        <begin position="10"/>
        <end position="270"/>
    </location>
</feature>
<organism evidence="7">
    <name type="scientific">Caldithrix abyssi</name>
    <dbReference type="NCBI Taxonomy" id="187145"/>
    <lineage>
        <taxon>Bacteria</taxon>
        <taxon>Pseudomonadati</taxon>
        <taxon>Calditrichota</taxon>
        <taxon>Calditrichia</taxon>
        <taxon>Calditrichales</taxon>
        <taxon>Calditrichaceae</taxon>
        <taxon>Caldithrix</taxon>
    </lineage>
</organism>
<keyword evidence="5" id="KW-0786">Thiamine pyrophosphate</keyword>
<dbReference type="InterPro" id="IPR029061">
    <property type="entry name" value="THDP-binding"/>
</dbReference>
<evidence type="ECO:0000259" key="6">
    <source>
        <dbReference type="Pfam" id="PF00456"/>
    </source>
</evidence>
<dbReference type="PANTHER" id="PTHR47514">
    <property type="entry name" value="TRANSKETOLASE N-TERMINAL SECTION-RELATED"/>
    <property type="match status" value="1"/>
</dbReference>
<evidence type="ECO:0000256" key="4">
    <source>
        <dbReference type="ARBA" id="ARBA00022723"/>
    </source>
</evidence>
<comment type="caution">
    <text evidence="7">The sequence shown here is derived from an EMBL/GenBank/DDBJ whole genome shotgun (WGS) entry which is preliminary data.</text>
</comment>
<dbReference type="EMBL" id="DROD01000684">
    <property type="protein sequence ID" value="HHJ53680.1"/>
    <property type="molecule type" value="Genomic_DNA"/>
</dbReference>
<dbReference type="GO" id="GO:0016740">
    <property type="term" value="F:transferase activity"/>
    <property type="evidence" value="ECO:0007669"/>
    <property type="project" value="UniProtKB-KW"/>
</dbReference>
<gene>
    <name evidence="7" type="ORF">ENJ89_10830</name>
</gene>
<dbReference type="Pfam" id="PF00456">
    <property type="entry name" value="Transketolase_N"/>
    <property type="match status" value="1"/>
</dbReference>
<comment type="similarity">
    <text evidence="2">Belongs to the transketolase family.</text>
</comment>
<dbReference type="CDD" id="cd02012">
    <property type="entry name" value="TPP_TK"/>
    <property type="match status" value="1"/>
</dbReference>
<proteinExistence type="inferred from homology"/>
<dbReference type="GO" id="GO:0046872">
    <property type="term" value="F:metal ion binding"/>
    <property type="evidence" value="ECO:0007669"/>
    <property type="project" value="UniProtKB-KW"/>
</dbReference>
<dbReference type="Gene3D" id="3.40.50.970">
    <property type="match status" value="1"/>
</dbReference>
<evidence type="ECO:0000256" key="1">
    <source>
        <dbReference type="ARBA" id="ARBA00001964"/>
    </source>
</evidence>
<keyword evidence="3" id="KW-0808">Transferase</keyword>
<dbReference type="SUPFAM" id="SSF52518">
    <property type="entry name" value="Thiamin diphosphate-binding fold (THDP-binding)"/>
    <property type="match status" value="1"/>
</dbReference>
<dbReference type="PANTHER" id="PTHR47514:SF1">
    <property type="entry name" value="TRANSKETOLASE N-TERMINAL SECTION-RELATED"/>
    <property type="match status" value="1"/>
</dbReference>
<evidence type="ECO:0000256" key="5">
    <source>
        <dbReference type="ARBA" id="ARBA00023052"/>
    </source>
</evidence>
<comment type="cofactor">
    <cofactor evidence="1">
        <name>thiamine diphosphate</name>
        <dbReference type="ChEBI" id="CHEBI:58937"/>
    </cofactor>
</comment>
<reference evidence="7" key="1">
    <citation type="journal article" date="2020" name="mSystems">
        <title>Genome- and Community-Level Interaction Insights into Carbon Utilization and Element Cycling Functions of Hydrothermarchaeota in Hydrothermal Sediment.</title>
        <authorList>
            <person name="Zhou Z."/>
            <person name="Liu Y."/>
            <person name="Xu W."/>
            <person name="Pan J."/>
            <person name="Luo Z.H."/>
            <person name="Li M."/>
        </authorList>
    </citation>
    <scope>NUCLEOTIDE SEQUENCE [LARGE SCALE GENOMIC DNA]</scope>
    <source>
        <strain evidence="7">HyVt-527</strain>
    </source>
</reference>
<evidence type="ECO:0000313" key="7">
    <source>
        <dbReference type="EMBL" id="HHJ53680.1"/>
    </source>
</evidence>
<name>A0A7V5PRT5_CALAY</name>
<dbReference type="AlphaFoldDB" id="A0A7V5PRT5"/>
<keyword evidence="4" id="KW-0479">Metal-binding</keyword>
<protein>
    <submittedName>
        <fullName evidence="7">Transketolase</fullName>
    </submittedName>
</protein>
<dbReference type="InterPro" id="IPR005474">
    <property type="entry name" value="Transketolase_N"/>
</dbReference>
<evidence type="ECO:0000256" key="3">
    <source>
        <dbReference type="ARBA" id="ARBA00022679"/>
    </source>
</evidence>
<dbReference type="Proteomes" id="UP000886124">
    <property type="component" value="Unassembled WGS sequence"/>
</dbReference>
<sequence length="279" mass="30683">MEKDIRELKLIANTLRRHIVEMIAEAGSGHPGGSLSAVEAVTALYFGGVLNHDPQNPQWEQRDRFILSKGHAAPVLYAAYAEAGYIDKKILTTLRKLGSPLQGHPDKRKLPILEASTGSLGQGVSIGIGMALAGKLDQKPWQVFVLIGDGEANEGQIWEAAMFAGHHQLDNLTVILDFNGYQLDDATKVILDLEPIREKWAANKWHVIDVDGHDMRAMLAALKEAKQFKGKPSVVIARTVKGKGVSFMENNNKFHGSAPSKEELQQALAELDQERKQLI</sequence>
<accession>A0A7V5PRT5</accession>